<dbReference type="Pfam" id="PF10604">
    <property type="entry name" value="Polyketide_cyc2"/>
    <property type="match status" value="1"/>
</dbReference>
<dbReference type="Gene3D" id="3.30.530.20">
    <property type="match status" value="1"/>
</dbReference>
<dbReference type="InterPro" id="IPR023393">
    <property type="entry name" value="START-like_dom_sf"/>
</dbReference>
<name>A0A060DRJ3_9PROT</name>
<proteinExistence type="predicted"/>
<dbReference type="SUPFAM" id="SSF55961">
    <property type="entry name" value="Bet v1-like"/>
    <property type="match status" value="1"/>
</dbReference>
<keyword evidence="1" id="KW-0614">Plasmid</keyword>
<evidence type="ECO:0000313" key="2">
    <source>
        <dbReference type="Proteomes" id="UP000027186"/>
    </source>
</evidence>
<geneLocation type="plasmid" evidence="1 2">
    <name>AbAZ39_p1</name>
</geneLocation>
<dbReference type="EMBL" id="CP007794">
    <property type="protein sequence ID" value="AIB13599.1"/>
    <property type="molecule type" value="Genomic_DNA"/>
</dbReference>
<reference evidence="1 2" key="1">
    <citation type="journal article" date="2014" name="Genome Announc.">
        <title>Complete Genome Sequence of the Model Rhizosphere Strain Azospirillum brasilense Az39, Successfully Applied in Agriculture.</title>
        <authorList>
            <person name="Rivera D."/>
            <person name="Revale S."/>
            <person name="Molina R."/>
            <person name="Gualpa J."/>
            <person name="Puente M."/>
            <person name="Maroniche G."/>
            <person name="Paris G."/>
            <person name="Baker D."/>
            <person name="Clavijo B."/>
            <person name="McLay K."/>
            <person name="Spaepen S."/>
            <person name="Perticari A."/>
            <person name="Vazquez M."/>
            <person name="Wisniewski-Dye F."/>
            <person name="Watkins C."/>
            <person name="Martinez-Abarca F."/>
            <person name="Vanderleyden J."/>
            <person name="Cassan F."/>
        </authorList>
    </citation>
    <scope>NUCLEOTIDE SEQUENCE [LARGE SCALE GENOMIC DNA]</scope>
    <source>
        <strain evidence="1 2">Az39</strain>
        <plasmid evidence="1">AbAZ39_p1</plasmid>
    </source>
</reference>
<dbReference type="CDD" id="cd07821">
    <property type="entry name" value="PYR_PYL_RCAR_like"/>
    <property type="match status" value="1"/>
</dbReference>
<dbReference type="PANTHER" id="PTHR39332">
    <property type="entry name" value="BLL4707 PROTEIN"/>
    <property type="match status" value="1"/>
</dbReference>
<organism evidence="1 2">
    <name type="scientific">Azospirillum argentinense</name>
    <dbReference type="NCBI Taxonomy" id="2970906"/>
    <lineage>
        <taxon>Bacteria</taxon>
        <taxon>Pseudomonadati</taxon>
        <taxon>Pseudomonadota</taxon>
        <taxon>Alphaproteobacteria</taxon>
        <taxon>Rhodospirillales</taxon>
        <taxon>Azospirillaceae</taxon>
        <taxon>Azospirillum</taxon>
    </lineage>
</organism>
<evidence type="ECO:0008006" key="3">
    <source>
        <dbReference type="Google" id="ProtNLM"/>
    </source>
</evidence>
<dbReference type="PANTHER" id="PTHR39332:SF7">
    <property type="entry name" value="SRPBCC FAMILY PROTEIN"/>
    <property type="match status" value="1"/>
</dbReference>
<protein>
    <recommendedName>
        <fullName evidence="3">SRPBCC family protein</fullName>
    </recommendedName>
</protein>
<sequence>MRTLFAVAATLAALASPALAVEVTESTTLPYPVEKVWQQIGPFCNLGTWHPAVESCTLRRKDGAQERVLALKGGGAIEERLLSSSASSHRIRYSILTSPLPVKDYAASLSAEPAGKGTRVVWKARYTSNGASDEESRKVISGIFTSGFDGLKQKLAAQ</sequence>
<dbReference type="KEGG" id="abq:ABAZ39_16815"/>
<gene>
    <name evidence="1" type="ORF">ABAZ39_16815</name>
</gene>
<dbReference type="Proteomes" id="UP000027186">
    <property type="component" value="Plasmid AbAZ39_p1"/>
</dbReference>
<dbReference type="InterPro" id="IPR019587">
    <property type="entry name" value="Polyketide_cyclase/dehydratase"/>
</dbReference>
<dbReference type="AlphaFoldDB" id="A0A060DRJ3"/>
<dbReference type="RefSeq" id="WP_040134031.1">
    <property type="nucleotide sequence ID" value="NZ_CP007794.1"/>
</dbReference>
<accession>A0A060DRJ3</accession>
<evidence type="ECO:0000313" key="1">
    <source>
        <dbReference type="EMBL" id="AIB13599.1"/>
    </source>
</evidence>